<keyword evidence="1" id="KW-0472">Membrane</keyword>
<comment type="caution">
    <text evidence="3">The sequence shown here is derived from an EMBL/GenBank/DDBJ whole genome shotgun (WGS) entry which is preliminary data.</text>
</comment>
<dbReference type="Proteomes" id="UP000197446">
    <property type="component" value="Unassembled WGS sequence"/>
</dbReference>
<keyword evidence="1" id="KW-1133">Transmembrane helix</keyword>
<keyword evidence="1" id="KW-0812">Transmembrane</keyword>
<evidence type="ECO:0000313" key="4">
    <source>
        <dbReference type="Proteomes" id="UP000197446"/>
    </source>
</evidence>
<dbReference type="InterPro" id="IPR036890">
    <property type="entry name" value="HATPase_C_sf"/>
</dbReference>
<dbReference type="InterPro" id="IPR003594">
    <property type="entry name" value="HATPase_dom"/>
</dbReference>
<dbReference type="Gene3D" id="3.30.565.10">
    <property type="entry name" value="Histidine kinase-like ATPase, C-terminal domain"/>
    <property type="match status" value="1"/>
</dbReference>
<name>A0A254NGD4_9BURK</name>
<dbReference type="SMART" id="SM00387">
    <property type="entry name" value="HATPase_c"/>
    <property type="match status" value="1"/>
</dbReference>
<dbReference type="Pfam" id="PF02518">
    <property type="entry name" value="HATPase_c"/>
    <property type="match status" value="1"/>
</dbReference>
<gene>
    <name evidence="3" type="ORF">CDO81_07220</name>
</gene>
<dbReference type="InterPro" id="IPR050640">
    <property type="entry name" value="Bact_2-comp_sensor_kinase"/>
</dbReference>
<dbReference type="GO" id="GO:0016020">
    <property type="term" value="C:membrane"/>
    <property type="evidence" value="ECO:0007669"/>
    <property type="project" value="InterPro"/>
</dbReference>
<accession>A0A254NGD4</accession>
<dbReference type="RefSeq" id="WP_088482516.1">
    <property type="nucleotide sequence ID" value="NZ_NISI01000002.1"/>
</dbReference>
<organism evidence="3 4">
    <name type="scientific">Roseateles puraquae</name>
    <dbReference type="NCBI Taxonomy" id="431059"/>
    <lineage>
        <taxon>Bacteria</taxon>
        <taxon>Pseudomonadati</taxon>
        <taxon>Pseudomonadota</taxon>
        <taxon>Betaproteobacteria</taxon>
        <taxon>Burkholderiales</taxon>
        <taxon>Sphaerotilaceae</taxon>
        <taxon>Roseateles</taxon>
    </lineage>
</organism>
<proteinExistence type="predicted"/>
<dbReference type="Pfam" id="PF06580">
    <property type="entry name" value="His_kinase"/>
    <property type="match status" value="1"/>
</dbReference>
<feature type="transmembrane region" description="Helical" evidence="1">
    <location>
        <begin position="83"/>
        <end position="101"/>
    </location>
</feature>
<reference evidence="3 4" key="1">
    <citation type="journal article" date="2007" name="Int. J. Syst. Evol. Microbiol.">
        <title>Description of Pelomonas aquatica sp. nov. and Pelomonas puraquae sp. nov., isolated from industrial and haemodialysis water.</title>
        <authorList>
            <person name="Gomila M."/>
            <person name="Bowien B."/>
            <person name="Falsen E."/>
            <person name="Moore E.R."/>
            <person name="Lalucat J."/>
        </authorList>
    </citation>
    <scope>NUCLEOTIDE SEQUENCE [LARGE SCALE GENOMIC DNA]</scope>
    <source>
        <strain evidence="3 4">CCUG 52769</strain>
    </source>
</reference>
<protein>
    <recommendedName>
        <fullName evidence="2">Histidine kinase/HSP90-like ATPase domain-containing protein</fullName>
    </recommendedName>
</protein>
<dbReference type="SUPFAM" id="SSF55874">
    <property type="entry name" value="ATPase domain of HSP90 chaperone/DNA topoisomerase II/histidine kinase"/>
    <property type="match status" value="1"/>
</dbReference>
<evidence type="ECO:0000256" key="1">
    <source>
        <dbReference type="SAM" id="Phobius"/>
    </source>
</evidence>
<dbReference type="GO" id="GO:0000155">
    <property type="term" value="F:phosphorelay sensor kinase activity"/>
    <property type="evidence" value="ECO:0007669"/>
    <property type="project" value="InterPro"/>
</dbReference>
<dbReference type="AlphaFoldDB" id="A0A254NGD4"/>
<keyword evidence="4" id="KW-1185">Reference proteome</keyword>
<dbReference type="PANTHER" id="PTHR34220:SF9">
    <property type="entry name" value="SIGNAL TRANSDUCTION HISTIDINE KINASE INTERNAL REGION DOMAIN-CONTAINING PROTEIN"/>
    <property type="match status" value="1"/>
</dbReference>
<evidence type="ECO:0000313" key="3">
    <source>
        <dbReference type="EMBL" id="OWR04378.1"/>
    </source>
</evidence>
<feature type="domain" description="Histidine kinase/HSP90-like ATPase" evidence="2">
    <location>
        <begin position="252"/>
        <end position="348"/>
    </location>
</feature>
<dbReference type="OrthoDB" id="2514702at2"/>
<dbReference type="EMBL" id="NISI01000002">
    <property type="protein sequence ID" value="OWR04378.1"/>
    <property type="molecule type" value="Genomic_DNA"/>
</dbReference>
<evidence type="ECO:0000259" key="2">
    <source>
        <dbReference type="SMART" id="SM00387"/>
    </source>
</evidence>
<dbReference type="InterPro" id="IPR010559">
    <property type="entry name" value="Sig_transdc_His_kin_internal"/>
</dbReference>
<feature type="transmembrane region" description="Helical" evidence="1">
    <location>
        <begin position="121"/>
        <end position="139"/>
    </location>
</feature>
<sequence>MSLTPTPTTTLGHELAQAARDEGLGWQRRGPLLAGLLFFATTAAWLRGEPGWALSLGLWVGHAASDGLCGALARRWRTDRPEVLPPLLLGALLLGTLLGWAVEQAVRATPFTPEARVTRAWLHFAFGAIMLAWPLLLGLRRLRAVRRVEQERARLRAELQMLQAQIEPHFLFNTLATLRSFVRQGSAQALPMLDAVSGLLETSLDRVRQTDGTTLGQELQVVSHYLAILELRLGERLRWRIDVDPALHALPLPPLMLQPLVENALQHGIEPSEPGGEVELQARRAGRQLQLVVRNTGLPLASSTPPGHGLALANLRQRLQALHGDAAGLTLASDAQGATLATLTLPLP</sequence>
<dbReference type="PANTHER" id="PTHR34220">
    <property type="entry name" value="SENSOR HISTIDINE KINASE YPDA"/>
    <property type="match status" value="1"/>
</dbReference>